<dbReference type="GeneID" id="105361435"/>
<feature type="chain" id="PRO_5042485738" evidence="2">
    <location>
        <begin position="28"/>
        <end position="207"/>
    </location>
</feature>
<feature type="compositionally biased region" description="Basic residues" evidence="1">
    <location>
        <begin position="192"/>
        <end position="201"/>
    </location>
</feature>
<feature type="region of interest" description="Disordered" evidence="1">
    <location>
        <begin position="117"/>
        <end position="207"/>
    </location>
</feature>
<feature type="compositionally biased region" description="Basic and acidic residues" evidence="1">
    <location>
        <begin position="138"/>
        <end position="151"/>
    </location>
</feature>
<evidence type="ECO:0000256" key="1">
    <source>
        <dbReference type="SAM" id="MobiDB-lite"/>
    </source>
</evidence>
<dbReference type="RefSeq" id="XP_011496910.1">
    <property type="nucleotide sequence ID" value="XM_011498608.1"/>
</dbReference>
<feature type="compositionally biased region" description="Basic and acidic residues" evidence="1">
    <location>
        <begin position="181"/>
        <end position="191"/>
    </location>
</feature>
<evidence type="ECO:0000313" key="3">
    <source>
        <dbReference type="Proteomes" id="UP000695007"/>
    </source>
</evidence>
<feature type="signal peptide" evidence="2">
    <location>
        <begin position="1"/>
        <end position="27"/>
    </location>
</feature>
<organism evidence="3 4">
    <name type="scientific">Ceratosolen solmsi marchali</name>
    <dbReference type="NCBI Taxonomy" id="326594"/>
    <lineage>
        <taxon>Eukaryota</taxon>
        <taxon>Metazoa</taxon>
        <taxon>Ecdysozoa</taxon>
        <taxon>Arthropoda</taxon>
        <taxon>Hexapoda</taxon>
        <taxon>Insecta</taxon>
        <taxon>Pterygota</taxon>
        <taxon>Neoptera</taxon>
        <taxon>Endopterygota</taxon>
        <taxon>Hymenoptera</taxon>
        <taxon>Apocrita</taxon>
        <taxon>Proctotrupomorpha</taxon>
        <taxon>Chalcidoidea</taxon>
        <taxon>Agaonidae</taxon>
        <taxon>Agaoninae</taxon>
        <taxon>Ceratosolen</taxon>
    </lineage>
</organism>
<feature type="compositionally biased region" description="Basic residues" evidence="1">
    <location>
        <begin position="117"/>
        <end position="129"/>
    </location>
</feature>
<reference evidence="4" key="1">
    <citation type="submission" date="2025-08" db="UniProtKB">
        <authorList>
            <consortium name="RefSeq"/>
        </authorList>
    </citation>
    <scope>IDENTIFICATION</scope>
</reference>
<dbReference type="KEGG" id="csol:105361435"/>
<gene>
    <name evidence="4" type="primary">LOC105361435</name>
</gene>
<evidence type="ECO:0000256" key="2">
    <source>
        <dbReference type="SAM" id="SignalP"/>
    </source>
</evidence>
<dbReference type="AlphaFoldDB" id="A0AAJ6YF46"/>
<keyword evidence="2" id="KW-0732">Signal</keyword>
<dbReference type="Proteomes" id="UP000695007">
    <property type="component" value="Unplaced"/>
</dbReference>
<evidence type="ECO:0000313" key="4">
    <source>
        <dbReference type="RefSeq" id="XP_011496910.1"/>
    </source>
</evidence>
<protein>
    <submittedName>
        <fullName evidence="4">Uncharacterized protein LOC105361435</fullName>
    </submittedName>
</protein>
<proteinExistence type="predicted"/>
<sequence>MAGFGKFTKVFLVLSIFILVQCNAVESKTIPQFLRSILNAVRRIEKRLASYAHLNSQPAHEIDQKKKVIDSSTENDMTNENSTLASEQKNNDIAELEKVLDKPENINVDILKEHQQKIVKHPHHGKVSRKPVPIDIESSSKESEENKKFVDDTTVMLDDESDDSTKVNHKTKNSHHNLQSDMKKVHSNGDKRVKKIKKKPVLLKEDE</sequence>
<keyword evidence="3" id="KW-1185">Reference proteome</keyword>
<name>A0AAJ6YF46_9HYME</name>
<accession>A0AAJ6YF46</accession>